<dbReference type="InterPro" id="IPR036378">
    <property type="entry name" value="FAS1_dom_sf"/>
</dbReference>
<sequence>MRFSPFGTLASLGLLALTNAQDTPDDLASAISQYPGLSLFRSLLLASPDDLTTALSKKTTNITVLIPTDDAINQYLSSSGVSNLTELRAEDVQTFFQYHVMTASLKGSDFQSPRGVTVPTLLQKEEYNNRSAGPVIHQQYGAGAEGQVLFASAQNSSKAKRQSTGSTVDLRAGLAQDAQMTAVDGSWGPKQANSFQIVDSVLAPPRNCSTTARSISDKRLSALDTALQKTEMWPILDTSFNVTCLAPSTEAFKKAGNPQTTLSKGDLTDALLTHTLKEVTYTNYLEDGMVLETFNNMTVRVKIKNNEIYFNNAKVIEGNVLTNNGLIHILDAVIQVHESDQPNSTSSDNTPTSTAATVPTESTGAASPLSLGYPGIFTLMACVMLI</sequence>
<dbReference type="PANTHER" id="PTHR10900:SF77">
    <property type="entry name" value="FI19380P1"/>
    <property type="match status" value="1"/>
</dbReference>
<feature type="chain" id="PRO_5006136013" description="FAS1 domain-containing protein" evidence="2">
    <location>
        <begin position="21"/>
        <end position="386"/>
    </location>
</feature>
<reference evidence="4 5" key="1">
    <citation type="submission" date="2015-09" db="EMBL/GenBank/DDBJ databases">
        <title>Draft genome of a European isolate of the apple canker pathogen Neonectria ditissima.</title>
        <authorList>
            <person name="Gomez-Cortecero A."/>
            <person name="Harrison R.J."/>
            <person name="Armitage A.D."/>
        </authorList>
    </citation>
    <scope>NUCLEOTIDE SEQUENCE [LARGE SCALE GENOMIC DNA]</scope>
    <source>
        <strain evidence="4 5">R09/05</strain>
    </source>
</reference>
<dbReference type="Gene3D" id="2.30.180.10">
    <property type="entry name" value="FAS1 domain"/>
    <property type="match status" value="2"/>
</dbReference>
<dbReference type="PANTHER" id="PTHR10900">
    <property type="entry name" value="PERIOSTIN-RELATED"/>
    <property type="match status" value="1"/>
</dbReference>
<dbReference type="InterPro" id="IPR000782">
    <property type="entry name" value="FAS1_domain"/>
</dbReference>
<dbReference type="AlphaFoldDB" id="A0A0P7BN81"/>
<evidence type="ECO:0000256" key="2">
    <source>
        <dbReference type="SAM" id="SignalP"/>
    </source>
</evidence>
<keyword evidence="2" id="KW-0732">Signal</keyword>
<feature type="domain" description="FAS1" evidence="3">
    <location>
        <begin position="207"/>
        <end position="334"/>
    </location>
</feature>
<evidence type="ECO:0000259" key="3">
    <source>
        <dbReference type="PROSITE" id="PS50213"/>
    </source>
</evidence>
<dbReference type="PROSITE" id="PS50213">
    <property type="entry name" value="FAS1"/>
    <property type="match status" value="2"/>
</dbReference>
<dbReference type="STRING" id="78410.A0A0P7BN81"/>
<dbReference type="SMART" id="SM00554">
    <property type="entry name" value="FAS1"/>
    <property type="match status" value="2"/>
</dbReference>
<dbReference type="InterPro" id="IPR050904">
    <property type="entry name" value="Adhesion/Biosynth-related"/>
</dbReference>
<evidence type="ECO:0000313" key="4">
    <source>
        <dbReference type="EMBL" id="KPM45238.1"/>
    </source>
</evidence>
<evidence type="ECO:0000313" key="5">
    <source>
        <dbReference type="Proteomes" id="UP000050424"/>
    </source>
</evidence>
<dbReference type="OrthoDB" id="286301at2759"/>
<comment type="caution">
    <text evidence="4">The sequence shown here is derived from an EMBL/GenBank/DDBJ whole genome shotgun (WGS) entry which is preliminary data.</text>
</comment>
<protein>
    <recommendedName>
        <fullName evidence="3">FAS1 domain-containing protein</fullName>
    </recommendedName>
</protein>
<feature type="domain" description="FAS1" evidence="3">
    <location>
        <begin position="24"/>
        <end position="174"/>
    </location>
</feature>
<dbReference type="SUPFAM" id="SSF82153">
    <property type="entry name" value="FAS1 domain"/>
    <property type="match status" value="2"/>
</dbReference>
<gene>
    <name evidence="4" type="ORF">AK830_g1358</name>
</gene>
<keyword evidence="5" id="KW-1185">Reference proteome</keyword>
<name>A0A0P7BN81_9HYPO</name>
<dbReference type="Pfam" id="PF02469">
    <property type="entry name" value="Fasciclin"/>
    <property type="match status" value="2"/>
</dbReference>
<organism evidence="4 5">
    <name type="scientific">Neonectria ditissima</name>
    <dbReference type="NCBI Taxonomy" id="78410"/>
    <lineage>
        <taxon>Eukaryota</taxon>
        <taxon>Fungi</taxon>
        <taxon>Dikarya</taxon>
        <taxon>Ascomycota</taxon>
        <taxon>Pezizomycotina</taxon>
        <taxon>Sordariomycetes</taxon>
        <taxon>Hypocreomycetidae</taxon>
        <taxon>Hypocreales</taxon>
        <taxon>Nectriaceae</taxon>
        <taxon>Neonectria</taxon>
    </lineage>
</organism>
<accession>A0A0P7BN81</accession>
<dbReference type="Proteomes" id="UP000050424">
    <property type="component" value="Unassembled WGS sequence"/>
</dbReference>
<feature type="region of interest" description="Disordered" evidence="1">
    <location>
        <begin position="340"/>
        <end position="362"/>
    </location>
</feature>
<feature type="compositionally biased region" description="Low complexity" evidence="1">
    <location>
        <begin position="342"/>
        <end position="357"/>
    </location>
</feature>
<feature type="signal peptide" evidence="2">
    <location>
        <begin position="1"/>
        <end position="20"/>
    </location>
</feature>
<dbReference type="EMBL" id="LKCW01000010">
    <property type="protein sequence ID" value="KPM45238.1"/>
    <property type="molecule type" value="Genomic_DNA"/>
</dbReference>
<proteinExistence type="predicted"/>
<evidence type="ECO:0000256" key="1">
    <source>
        <dbReference type="SAM" id="MobiDB-lite"/>
    </source>
</evidence>